<organism evidence="3 4">
    <name type="scientific">Patella caerulea</name>
    <name type="common">Rayed Mediterranean limpet</name>
    <dbReference type="NCBI Taxonomy" id="87958"/>
    <lineage>
        <taxon>Eukaryota</taxon>
        <taxon>Metazoa</taxon>
        <taxon>Spiralia</taxon>
        <taxon>Lophotrochozoa</taxon>
        <taxon>Mollusca</taxon>
        <taxon>Gastropoda</taxon>
        <taxon>Patellogastropoda</taxon>
        <taxon>Patelloidea</taxon>
        <taxon>Patellidae</taxon>
        <taxon>Patella</taxon>
    </lineage>
</organism>
<feature type="compositionally biased region" description="Basic and acidic residues" evidence="1">
    <location>
        <begin position="177"/>
        <end position="189"/>
    </location>
</feature>
<feature type="compositionally biased region" description="Low complexity" evidence="1">
    <location>
        <begin position="190"/>
        <end position="212"/>
    </location>
</feature>
<dbReference type="PANTHER" id="PTHR11232:SF74">
    <property type="entry name" value="PTB DOMAIN-CONTAINING ADAPTER PROTEIN CED-6-LIKE PROTEIN"/>
    <property type="match status" value="1"/>
</dbReference>
<comment type="caution">
    <text evidence="3">The sequence shown here is derived from an EMBL/GenBank/DDBJ whole genome shotgun (WGS) entry which is preliminary data.</text>
</comment>
<dbReference type="InterPro" id="IPR051133">
    <property type="entry name" value="Adapter_Engulfment-Domain"/>
</dbReference>
<dbReference type="SMART" id="SM00462">
    <property type="entry name" value="PTB"/>
    <property type="match status" value="1"/>
</dbReference>
<proteinExistence type="predicted"/>
<dbReference type="InterPro" id="IPR011993">
    <property type="entry name" value="PH-like_dom_sf"/>
</dbReference>
<dbReference type="Pfam" id="PF00640">
    <property type="entry name" value="PID"/>
    <property type="match status" value="1"/>
</dbReference>
<dbReference type="PROSITE" id="PS01179">
    <property type="entry name" value="PID"/>
    <property type="match status" value="1"/>
</dbReference>
<dbReference type="SUPFAM" id="SSF50729">
    <property type="entry name" value="PH domain-like"/>
    <property type="match status" value="1"/>
</dbReference>
<feature type="region of interest" description="Disordered" evidence="1">
    <location>
        <begin position="13"/>
        <end position="32"/>
    </location>
</feature>
<protein>
    <recommendedName>
        <fullName evidence="2">PID domain-containing protein</fullName>
    </recommendedName>
</protein>
<dbReference type="PANTHER" id="PTHR11232">
    <property type="entry name" value="PHOSPHOTYROSINE INTERACTION DOMAIN-CONTAINING FAMILY MEMBER"/>
    <property type="match status" value="1"/>
</dbReference>
<dbReference type="CDD" id="cd13159">
    <property type="entry name" value="PTB_LDLRAP-mammal-like"/>
    <property type="match status" value="1"/>
</dbReference>
<gene>
    <name evidence="3" type="ORF">SNE40_018565</name>
</gene>
<accession>A0AAN8J578</accession>
<reference evidence="3 4" key="1">
    <citation type="submission" date="2024-01" db="EMBL/GenBank/DDBJ databases">
        <title>The genome of the rayed Mediterranean limpet Patella caerulea (Linnaeus, 1758).</title>
        <authorList>
            <person name="Anh-Thu Weber A."/>
            <person name="Halstead-Nussloch G."/>
        </authorList>
    </citation>
    <scope>NUCLEOTIDE SEQUENCE [LARGE SCALE GENOMIC DNA]</scope>
    <source>
        <strain evidence="3">AATW-2023a</strain>
        <tissue evidence="3">Whole specimen</tissue>
    </source>
</reference>
<keyword evidence="4" id="KW-1185">Reference proteome</keyword>
<sequence length="309" mass="34994">MDALLRAVRRNPNVFGDNQGQSKHKKLPEGWGENKEPVADGVTFYLKYLGSTLVEELPEDESYGDSVSMKAVQSIVALAKTAGKKLKKVSLTIRHKGIRMTDLSTKETDFDISIYRISFCTADKNHEKVFAFIARNTINETMECHAYLCAKPKIAQAVTLTVSQAFSLAQDHWEEAKNRKSQKEIEKANNQKGNSFKSSNSSSVINTDSNYKTSSSNTNNLLSFTDSSPVTPPPVTINCQKQLWTKFSDDEDEDESFSRLAENRSRRLPSFSTNLRKEDLDDSVEQYMDGRRCFEEFSRQRSIEDLLNL</sequence>
<dbReference type="InterPro" id="IPR006020">
    <property type="entry name" value="PTB/PI_dom"/>
</dbReference>
<evidence type="ECO:0000259" key="2">
    <source>
        <dbReference type="PROSITE" id="PS01179"/>
    </source>
</evidence>
<dbReference type="Gene3D" id="2.30.29.30">
    <property type="entry name" value="Pleckstrin-homology domain (PH domain)/Phosphotyrosine-binding domain (PTB)"/>
    <property type="match status" value="1"/>
</dbReference>
<feature type="domain" description="PID" evidence="2">
    <location>
        <begin position="40"/>
        <end position="169"/>
    </location>
</feature>
<feature type="region of interest" description="Disordered" evidence="1">
    <location>
        <begin position="177"/>
        <end position="212"/>
    </location>
</feature>
<evidence type="ECO:0000256" key="1">
    <source>
        <dbReference type="SAM" id="MobiDB-lite"/>
    </source>
</evidence>
<dbReference type="AlphaFoldDB" id="A0AAN8J578"/>
<name>A0AAN8J578_PATCE</name>
<dbReference type="EMBL" id="JAZGQO010000014">
    <property type="protein sequence ID" value="KAK6170087.1"/>
    <property type="molecule type" value="Genomic_DNA"/>
</dbReference>
<evidence type="ECO:0000313" key="3">
    <source>
        <dbReference type="EMBL" id="KAK6170087.1"/>
    </source>
</evidence>
<evidence type="ECO:0000313" key="4">
    <source>
        <dbReference type="Proteomes" id="UP001347796"/>
    </source>
</evidence>
<dbReference type="Proteomes" id="UP001347796">
    <property type="component" value="Unassembled WGS sequence"/>
</dbReference>